<feature type="domain" description="DUF4179" evidence="2">
    <location>
        <begin position="48"/>
        <end position="135"/>
    </location>
</feature>
<keyword evidence="1" id="KW-0472">Membrane</keyword>
<dbReference type="Pfam" id="PF13786">
    <property type="entry name" value="DUF4179"/>
    <property type="match status" value="1"/>
</dbReference>
<evidence type="ECO:0000313" key="3">
    <source>
        <dbReference type="EMBL" id="MEK8128003.1"/>
    </source>
</evidence>
<name>A0ABU9DGL4_9BACL</name>
<protein>
    <submittedName>
        <fullName evidence="3">DUF4179 domain-containing protein</fullName>
    </submittedName>
</protein>
<accession>A0ABU9DGL4</accession>
<evidence type="ECO:0000256" key="1">
    <source>
        <dbReference type="SAM" id="Phobius"/>
    </source>
</evidence>
<dbReference type="InterPro" id="IPR025436">
    <property type="entry name" value="DUF4179"/>
</dbReference>
<gene>
    <name evidence="3" type="ORF">WMW72_08830</name>
</gene>
<reference evidence="3 4" key="1">
    <citation type="submission" date="2024-04" db="EMBL/GenBank/DDBJ databases">
        <title>draft genome sequnece of Paenibacillus filicis.</title>
        <authorList>
            <person name="Kim D.-U."/>
        </authorList>
    </citation>
    <scope>NUCLEOTIDE SEQUENCE [LARGE SCALE GENOMIC DNA]</scope>
    <source>
        <strain evidence="3 4">KACC14197</strain>
    </source>
</reference>
<dbReference type="RefSeq" id="WP_341415063.1">
    <property type="nucleotide sequence ID" value="NZ_JBBPCC010000004.1"/>
</dbReference>
<organism evidence="3 4">
    <name type="scientific">Paenibacillus filicis</name>
    <dbReference type="NCBI Taxonomy" id="669464"/>
    <lineage>
        <taxon>Bacteria</taxon>
        <taxon>Bacillati</taxon>
        <taxon>Bacillota</taxon>
        <taxon>Bacilli</taxon>
        <taxon>Bacillales</taxon>
        <taxon>Paenibacillaceae</taxon>
        <taxon>Paenibacillus</taxon>
    </lineage>
</organism>
<keyword evidence="4" id="KW-1185">Reference proteome</keyword>
<dbReference type="Proteomes" id="UP001469365">
    <property type="component" value="Unassembled WGS sequence"/>
</dbReference>
<comment type="caution">
    <text evidence="3">The sequence shown here is derived from an EMBL/GenBank/DDBJ whole genome shotgun (WGS) entry which is preliminary data.</text>
</comment>
<dbReference type="Gene3D" id="2.60.40.1630">
    <property type="entry name" value="bacillus anthracis domain"/>
    <property type="match status" value="1"/>
</dbReference>
<keyword evidence="1" id="KW-0812">Transmembrane</keyword>
<sequence>MNVPDKPVRNEANGEDKEWNELLFSHEFPEPRSPAFRHTIDSLLQQRRKKRLFTKYAIAAAACLLVMMSGALAVPGIAQYIQSFFKEDPVSDRGLLQAYEAGIPTYPNISVADKSYRLQVNEIIADSTRVTLAVQFLDEKGAYRHDRLRLDGGNQIYLEEPETGKKLATFEDIGATDQFNYLVAVIQEDFSGKNLTVIGDISHVMSNSNAISGNWSFNIPVNLEKNTKHIMNLQEMYTTTQGLQIELTRLVRTSVGGRLELKVTSPASYDKELFMQHSLSFHLEDSEHNEISTVGSTSIGHMDDLLSLTKQYDEQSGSMLWTYTFRYMPEMPIRFVLDGYNVLEPSDEAFRFRPESLSAAPLSIHTQGDELLLTGFEQQNEGSVLRLQGVLINKFDGDVWSVADPEGNEYSIRKEGGYVSQNDRITLQKENSYTDYGFVIGQLPFQQGTELILKRKVIDKRYTSDWSVMLK</sequence>
<feature type="transmembrane region" description="Helical" evidence="1">
    <location>
        <begin position="56"/>
        <end position="78"/>
    </location>
</feature>
<keyword evidence="1" id="KW-1133">Transmembrane helix</keyword>
<proteinExistence type="predicted"/>
<dbReference type="EMBL" id="JBBPCC010000004">
    <property type="protein sequence ID" value="MEK8128003.1"/>
    <property type="molecule type" value="Genomic_DNA"/>
</dbReference>
<evidence type="ECO:0000313" key="4">
    <source>
        <dbReference type="Proteomes" id="UP001469365"/>
    </source>
</evidence>
<evidence type="ECO:0000259" key="2">
    <source>
        <dbReference type="Pfam" id="PF13786"/>
    </source>
</evidence>